<reference evidence="1 2" key="1">
    <citation type="submission" date="2024-01" db="EMBL/GenBank/DDBJ databases">
        <title>Genome assemblies of Stephania.</title>
        <authorList>
            <person name="Yang L."/>
        </authorList>
    </citation>
    <scope>NUCLEOTIDE SEQUENCE [LARGE SCALE GENOMIC DNA]</scope>
    <source>
        <strain evidence="1">YNDBR</strain>
        <tissue evidence="1">Leaf</tissue>
    </source>
</reference>
<keyword evidence="2" id="KW-1185">Reference proteome</keyword>
<name>A0AAP0HGV4_9MAGN</name>
<protein>
    <submittedName>
        <fullName evidence="1">Uncharacterized protein</fullName>
    </submittedName>
</protein>
<gene>
    <name evidence="1" type="ORF">Syun_030292</name>
</gene>
<organism evidence="1 2">
    <name type="scientific">Stephania yunnanensis</name>
    <dbReference type="NCBI Taxonomy" id="152371"/>
    <lineage>
        <taxon>Eukaryota</taxon>
        <taxon>Viridiplantae</taxon>
        <taxon>Streptophyta</taxon>
        <taxon>Embryophyta</taxon>
        <taxon>Tracheophyta</taxon>
        <taxon>Spermatophyta</taxon>
        <taxon>Magnoliopsida</taxon>
        <taxon>Ranunculales</taxon>
        <taxon>Menispermaceae</taxon>
        <taxon>Menispermoideae</taxon>
        <taxon>Cissampelideae</taxon>
        <taxon>Stephania</taxon>
    </lineage>
</organism>
<sequence>MEYIGDTVETSFDLLALLSVCHDSVPVVGPICIMCSLVLLRGSLTSFSGITRKSFTVVQNLGAANIHDVLATPNHMRSSIVSVSLFGEADVGLCTTVASMWTLWSAVDVMVSESVGAHESDLITYCVFAI</sequence>
<dbReference type="EMBL" id="JBBNAF010000013">
    <property type="protein sequence ID" value="KAK9087898.1"/>
    <property type="molecule type" value="Genomic_DNA"/>
</dbReference>
<dbReference type="Proteomes" id="UP001420932">
    <property type="component" value="Unassembled WGS sequence"/>
</dbReference>
<proteinExistence type="predicted"/>
<accession>A0AAP0HGV4</accession>
<comment type="caution">
    <text evidence="1">The sequence shown here is derived from an EMBL/GenBank/DDBJ whole genome shotgun (WGS) entry which is preliminary data.</text>
</comment>
<dbReference type="AlphaFoldDB" id="A0AAP0HGV4"/>
<evidence type="ECO:0000313" key="2">
    <source>
        <dbReference type="Proteomes" id="UP001420932"/>
    </source>
</evidence>
<evidence type="ECO:0000313" key="1">
    <source>
        <dbReference type="EMBL" id="KAK9087898.1"/>
    </source>
</evidence>